<reference evidence="2 3" key="1">
    <citation type="journal article" date="2020" name="ISME J.">
        <title>Uncovering the hidden diversity of litter-decomposition mechanisms in mushroom-forming fungi.</title>
        <authorList>
            <person name="Floudas D."/>
            <person name="Bentzer J."/>
            <person name="Ahren D."/>
            <person name="Johansson T."/>
            <person name="Persson P."/>
            <person name="Tunlid A."/>
        </authorList>
    </citation>
    <scope>NUCLEOTIDE SEQUENCE [LARGE SCALE GENOMIC DNA]</scope>
    <source>
        <strain evidence="2 3">CBS 406.79</strain>
    </source>
</reference>
<evidence type="ECO:0000313" key="2">
    <source>
        <dbReference type="EMBL" id="KAF5377337.1"/>
    </source>
</evidence>
<evidence type="ECO:0008006" key="4">
    <source>
        <dbReference type="Google" id="ProtNLM"/>
    </source>
</evidence>
<dbReference type="EMBL" id="JAACJN010000084">
    <property type="protein sequence ID" value="KAF5377337.1"/>
    <property type="molecule type" value="Genomic_DNA"/>
</dbReference>
<dbReference type="AlphaFoldDB" id="A0A8H5H5Z7"/>
<protein>
    <recommendedName>
        <fullName evidence="4">Ankyrin</fullName>
    </recommendedName>
</protein>
<dbReference type="Gene3D" id="1.25.40.20">
    <property type="entry name" value="Ankyrin repeat-containing domain"/>
    <property type="match status" value="1"/>
</dbReference>
<dbReference type="Proteomes" id="UP000518752">
    <property type="component" value="Unassembled WGS sequence"/>
</dbReference>
<evidence type="ECO:0000256" key="1">
    <source>
        <dbReference type="SAM" id="MobiDB-lite"/>
    </source>
</evidence>
<accession>A0A8H5H5Z7</accession>
<feature type="region of interest" description="Disordered" evidence="1">
    <location>
        <begin position="84"/>
        <end position="111"/>
    </location>
</feature>
<feature type="region of interest" description="Disordered" evidence="1">
    <location>
        <begin position="156"/>
        <end position="194"/>
    </location>
</feature>
<gene>
    <name evidence="2" type="ORF">D9757_008020</name>
</gene>
<name>A0A8H5H5Z7_9AGAR</name>
<evidence type="ECO:0000313" key="3">
    <source>
        <dbReference type="Proteomes" id="UP000518752"/>
    </source>
</evidence>
<dbReference type="SUPFAM" id="SSF48403">
    <property type="entry name" value="Ankyrin repeat"/>
    <property type="match status" value="1"/>
</dbReference>
<comment type="caution">
    <text evidence="2">The sequence shown here is derived from an EMBL/GenBank/DDBJ whole genome shotgun (WGS) entry which is preliminary data.</text>
</comment>
<feature type="compositionally biased region" description="Polar residues" evidence="1">
    <location>
        <begin position="158"/>
        <end position="172"/>
    </location>
</feature>
<keyword evidence="3" id="KW-1185">Reference proteome</keyword>
<organism evidence="2 3">
    <name type="scientific">Collybiopsis confluens</name>
    <dbReference type="NCBI Taxonomy" id="2823264"/>
    <lineage>
        <taxon>Eukaryota</taxon>
        <taxon>Fungi</taxon>
        <taxon>Dikarya</taxon>
        <taxon>Basidiomycota</taxon>
        <taxon>Agaricomycotina</taxon>
        <taxon>Agaricomycetes</taxon>
        <taxon>Agaricomycetidae</taxon>
        <taxon>Agaricales</taxon>
        <taxon>Marasmiineae</taxon>
        <taxon>Omphalotaceae</taxon>
        <taxon>Collybiopsis</taxon>
    </lineage>
</organism>
<proteinExistence type="predicted"/>
<dbReference type="InterPro" id="IPR036770">
    <property type="entry name" value="Ankyrin_rpt-contain_sf"/>
</dbReference>
<sequence length="194" mass="20627">MSACRGFLWPYPRLGVSHISSLNSPGGDVNVTDSDGDSPLYTVENLETAQYLVEHGASIDRVNGEGISPIVHLSEDFPQVSAYLQSHSTSLPPPSPSSSIPDPSQYAQNAASEQLTASLLSSIQDLVDQGVDPETVDTELRRRVEEAVLNGLLDGYTLGTQTVVDTTPSGAQTRDAPTDEASGTDASKRPRTED</sequence>